<dbReference type="InterPro" id="IPR002104">
    <property type="entry name" value="Integrase_catalytic"/>
</dbReference>
<keyword evidence="1" id="KW-0229">DNA integration</keyword>
<dbReference type="PANTHER" id="PTHR30349">
    <property type="entry name" value="PHAGE INTEGRASE-RELATED"/>
    <property type="match status" value="1"/>
</dbReference>
<dbReference type="InterPro" id="IPR044068">
    <property type="entry name" value="CB"/>
</dbReference>
<organism evidence="7 8">
    <name type="scientific">candidate division MSBL1 archaeon SCGC-AAA382A13</name>
    <dbReference type="NCBI Taxonomy" id="1698279"/>
    <lineage>
        <taxon>Archaea</taxon>
        <taxon>Methanobacteriati</taxon>
        <taxon>Methanobacteriota</taxon>
        <taxon>candidate division MSBL1</taxon>
    </lineage>
</organism>
<dbReference type="PANTHER" id="PTHR30349:SF41">
    <property type="entry name" value="INTEGRASE_RECOMBINASE PROTEIN MJ0367-RELATED"/>
    <property type="match status" value="1"/>
</dbReference>
<accession>A0A133VEQ3</accession>
<sequence length="340" mass="39664">MKNEWLAQFENENTKRQYEISLKQFEEHVGETVKTYVEDLEWGDFWEDLQGFWKSLSDKAPKTQNNRVRVVKLFFQDHGIEIPDSEWSKFRRRRMKASRPQTQDRAGKKEEWRKIIMNMSTPQGQALYLTLLSTGARIGEILQILKDDLDLESDPGRINLRAEYTKGGVGDRIIFLTDEAELAIKQYLDWREGKKNSAGVSYDETSKVFPFTQQTARKMLYSASERAGLDMKDRNTGRREIHTHSTRKFFRSNCGLGEALTHAIMGHREYLDQSYLRVDPDRAAKEFKKNMGNLKIFESEENEEITTKLKVRALKTMLEEKGVSNEEMDELGKLLSQNID</sequence>
<dbReference type="CDD" id="cd00397">
    <property type="entry name" value="DNA_BRE_C"/>
    <property type="match status" value="1"/>
</dbReference>
<evidence type="ECO:0000256" key="3">
    <source>
        <dbReference type="ARBA" id="ARBA00023172"/>
    </source>
</evidence>
<dbReference type="AlphaFoldDB" id="A0A133VEQ3"/>
<name>A0A133VEQ3_9EURY</name>
<dbReference type="Pfam" id="PF00589">
    <property type="entry name" value="Phage_integrase"/>
    <property type="match status" value="1"/>
</dbReference>
<evidence type="ECO:0000313" key="8">
    <source>
        <dbReference type="Proteomes" id="UP000070311"/>
    </source>
</evidence>
<reference evidence="7 8" key="1">
    <citation type="journal article" date="2016" name="Sci. Rep.">
        <title>Metabolic traits of an uncultured archaeal lineage -MSBL1- from brine pools of the Red Sea.</title>
        <authorList>
            <person name="Mwirichia R."/>
            <person name="Alam I."/>
            <person name="Rashid M."/>
            <person name="Vinu M."/>
            <person name="Ba-Alawi W."/>
            <person name="Anthony Kamau A."/>
            <person name="Kamanda Ngugi D."/>
            <person name="Goker M."/>
            <person name="Klenk H.P."/>
            <person name="Bajic V."/>
            <person name="Stingl U."/>
        </authorList>
    </citation>
    <scope>NUCLEOTIDE SEQUENCE [LARGE SCALE GENOMIC DNA]</scope>
    <source>
        <strain evidence="7">SCGC-AAA382A13</strain>
    </source>
</reference>
<keyword evidence="2 4" id="KW-0238">DNA-binding</keyword>
<evidence type="ECO:0000259" key="6">
    <source>
        <dbReference type="PROSITE" id="PS51900"/>
    </source>
</evidence>
<dbReference type="EMBL" id="LHYD01000038">
    <property type="protein sequence ID" value="KXB04911.1"/>
    <property type="molecule type" value="Genomic_DNA"/>
</dbReference>
<feature type="domain" description="Core-binding (CB)" evidence="6">
    <location>
        <begin position="1"/>
        <end position="79"/>
    </location>
</feature>
<dbReference type="SUPFAM" id="SSF56349">
    <property type="entry name" value="DNA breaking-rejoining enzymes"/>
    <property type="match status" value="1"/>
</dbReference>
<dbReference type="InterPro" id="IPR011010">
    <property type="entry name" value="DNA_brk_join_enz"/>
</dbReference>
<keyword evidence="8" id="KW-1185">Reference proteome</keyword>
<evidence type="ECO:0000313" key="7">
    <source>
        <dbReference type="EMBL" id="KXB04911.1"/>
    </source>
</evidence>
<evidence type="ECO:0000256" key="2">
    <source>
        <dbReference type="ARBA" id="ARBA00023125"/>
    </source>
</evidence>
<evidence type="ECO:0000259" key="5">
    <source>
        <dbReference type="PROSITE" id="PS51898"/>
    </source>
</evidence>
<dbReference type="InterPro" id="IPR013762">
    <property type="entry name" value="Integrase-like_cat_sf"/>
</dbReference>
<evidence type="ECO:0000256" key="4">
    <source>
        <dbReference type="PROSITE-ProRule" id="PRU01248"/>
    </source>
</evidence>
<gene>
    <name evidence="7" type="ORF">AKJ50_01910</name>
</gene>
<dbReference type="Gene3D" id="1.10.443.10">
    <property type="entry name" value="Intergrase catalytic core"/>
    <property type="match status" value="1"/>
</dbReference>
<dbReference type="InterPro" id="IPR050090">
    <property type="entry name" value="Tyrosine_recombinase_XerCD"/>
</dbReference>
<dbReference type="GO" id="GO:0006310">
    <property type="term" value="P:DNA recombination"/>
    <property type="evidence" value="ECO:0007669"/>
    <property type="project" value="UniProtKB-KW"/>
</dbReference>
<proteinExistence type="predicted"/>
<evidence type="ECO:0000256" key="1">
    <source>
        <dbReference type="ARBA" id="ARBA00022908"/>
    </source>
</evidence>
<dbReference type="GO" id="GO:0015074">
    <property type="term" value="P:DNA integration"/>
    <property type="evidence" value="ECO:0007669"/>
    <property type="project" value="UniProtKB-KW"/>
</dbReference>
<protein>
    <recommendedName>
        <fullName evidence="9">Tyr recombinase domain-containing protein</fullName>
    </recommendedName>
</protein>
<evidence type="ECO:0008006" key="9">
    <source>
        <dbReference type="Google" id="ProtNLM"/>
    </source>
</evidence>
<dbReference type="Proteomes" id="UP000070311">
    <property type="component" value="Unassembled WGS sequence"/>
</dbReference>
<dbReference type="PROSITE" id="PS51898">
    <property type="entry name" value="TYR_RECOMBINASE"/>
    <property type="match status" value="1"/>
</dbReference>
<keyword evidence="3" id="KW-0233">DNA recombination</keyword>
<feature type="domain" description="Tyr recombinase" evidence="5">
    <location>
        <begin position="98"/>
        <end position="288"/>
    </location>
</feature>
<comment type="caution">
    <text evidence="7">The sequence shown here is derived from an EMBL/GenBank/DDBJ whole genome shotgun (WGS) entry which is preliminary data.</text>
</comment>
<dbReference type="PROSITE" id="PS51900">
    <property type="entry name" value="CB"/>
    <property type="match status" value="1"/>
</dbReference>
<dbReference type="GO" id="GO:0003677">
    <property type="term" value="F:DNA binding"/>
    <property type="evidence" value="ECO:0007669"/>
    <property type="project" value="UniProtKB-UniRule"/>
</dbReference>